<name>A0A1Z4LYR8_9CYAN</name>
<dbReference type="Pfam" id="PF05419">
    <property type="entry name" value="GUN4"/>
    <property type="match status" value="1"/>
</dbReference>
<sequence>MTDPTISYGSNSDIESLSLQLTEGSEKNQKQLVEKLAASGNEGLKVLMEFLSKRRDIPANVVDGKVYQILYQSDFPEAKEFLNSNFPQGIVSLKSDCNIDYSELQKLLANQEFEEADRLTLQKMCEISGEEAVKRKWLYFSEVEKFPVTDLQTIDKLWLIHSEGKFGFSVQREMWIGLRKNWENLWVKIGWKKGNAWTRYPNEFIWSLDAPKGHLPLSNQLRGVRTISSLLSHRAWEK</sequence>
<accession>A0A1Z4LYR8</accession>
<dbReference type="PANTHER" id="PTHR34800:SF1">
    <property type="entry name" value="TETRAPYRROLE-BINDING PROTEIN, CHLOROPLASTIC"/>
    <property type="match status" value="1"/>
</dbReference>
<dbReference type="EMBL" id="AP018227">
    <property type="protein sequence ID" value="BAY86258.1"/>
    <property type="molecule type" value="Genomic_DNA"/>
</dbReference>
<dbReference type="Gene3D" id="1.25.40.620">
    <property type="match status" value="1"/>
</dbReference>
<evidence type="ECO:0000259" key="2">
    <source>
        <dbReference type="Pfam" id="PF05419"/>
    </source>
</evidence>
<evidence type="ECO:0000259" key="3">
    <source>
        <dbReference type="Pfam" id="PF16416"/>
    </source>
</evidence>
<gene>
    <name evidence="4" type="ORF">NIES267_57640</name>
</gene>
<dbReference type="InterPro" id="IPR037215">
    <property type="entry name" value="GUN4-like_sf"/>
</dbReference>
<dbReference type="Proteomes" id="UP000218418">
    <property type="component" value="Chromosome"/>
</dbReference>
<dbReference type="SUPFAM" id="SSF140869">
    <property type="entry name" value="GUN4-like"/>
    <property type="match status" value="1"/>
</dbReference>
<dbReference type="CDD" id="cd16383">
    <property type="entry name" value="GUN4"/>
    <property type="match status" value="1"/>
</dbReference>
<dbReference type="GO" id="GO:0046906">
    <property type="term" value="F:tetrapyrrole binding"/>
    <property type="evidence" value="ECO:0007669"/>
    <property type="project" value="TreeGrafter"/>
</dbReference>
<dbReference type="GO" id="GO:0030288">
    <property type="term" value="C:outer membrane-bounded periplasmic space"/>
    <property type="evidence" value="ECO:0007669"/>
    <property type="project" value="TreeGrafter"/>
</dbReference>
<keyword evidence="5" id="KW-1185">Reference proteome</keyword>
<dbReference type="AlphaFoldDB" id="A0A1Z4LYR8"/>
<proteinExistence type="inferred from homology"/>
<dbReference type="PANTHER" id="PTHR34800">
    <property type="entry name" value="TETRAPYRROLE-BINDING PROTEIN, CHLOROPLASTIC"/>
    <property type="match status" value="1"/>
</dbReference>
<dbReference type="InterPro" id="IPR008629">
    <property type="entry name" value="GUN4-like"/>
</dbReference>
<evidence type="ECO:0000256" key="1">
    <source>
        <dbReference type="ARBA" id="ARBA00009299"/>
    </source>
</evidence>
<dbReference type="Pfam" id="PF16416">
    <property type="entry name" value="GUN4_N"/>
    <property type="match status" value="1"/>
</dbReference>
<reference evidence="4 5" key="1">
    <citation type="submission" date="2017-06" db="EMBL/GenBank/DDBJ databases">
        <title>Genome sequencing of cyanobaciteial culture collection at National Institute for Environmental Studies (NIES).</title>
        <authorList>
            <person name="Hirose Y."/>
            <person name="Shimura Y."/>
            <person name="Fujisawa T."/>
            <person name="Nakamura Y."/>
            <person name="Kawachi M."/>
        </authorList>
    </citation>
    <scope>NUCLEOTIDE SEQUENCE [LARGE SCALE GENOMIC DNA]</scope>
    <source>
        <strain evidence="4 5">NIES-267</strain>
    </source>
</reference>
<dbReference type="Gene3D" id="1.10.10.1770">
    <property type="entry name" value="Gun4-like"/>
    <property type="match status" value="1"/>
</dbReference>
<dbReference type="SUPFAM" id="SSF48371">
    <property type="entry name" value="ARM repeat"/>
    <property type="match status" value="1"/>
</dbReference>
<dbReference type="InterPro" id="IPR016024">
    <property type="entry name" value="ARM-type_fold"/>
</dbReference>
<dbReference type="OrthoDB" id="7915178at2"/>
<organism evidence="4 5">
    <name type="scientific">Calothrix parasitica NIES-267</name>
    <dbReference type="NCBI Taxonomy" id="1973488"/>
    <lineage>
        <taxon>Bacteria</taxon>
        <taxon>Bacillati</taxon>
        <taxon>Cyanobacteriota</taxon>
        <taxon>Cyanophyceae</taxon>
        <taxon>Nostocales</taxon>
        <taxon>Calotrichaceae</taxon>
        <taxon>Calothrix</taxon>
    </lineage>
</organism>
<protein>
    <submittedName>
        <fullName evidence="4">GUN4 domain-containing protein</fullName>
    </submittedName>
</protein>
<evidence type="ECO:0000313" key="5">
    <source>
        <dbReference type="Proteomes" id="UP000218418"/>
    </source>
</evidence>
<comment type="similarity">
    <text evidence="1">Belongs to the CpcE/RpcE/PecE family.</text>
</comment>
<feature type="domain" description="GUN4-like" evidence="2">
    <location>
        <begin position="95"/>
        <end position="233"/>
    </location>
</feature>
<feature type="domain" description="GUN4 N-terminal ARM-like repeat" evidence="3">
    <location>
        <begin position="9"/>
        <end position="87"/>
    </location>
</feature>
<evidence type="ECO:0000313" key="4">
    <source>
        <dbReference type="EMBL" id="BAY86258.1"/>
    </source>
</evidence>
<dbReference type="InterPro" id="IPR032192">
    <property type="entry name" value="GUN4_N"/>
</dbReference>